<evidence type="ECO:0000313" key="10">
    <source>
        <dbReference type="Proteomes" id="UP001172159"/>
    </source>
</evidence>
<dbReference type="GO" id="GO:0000329">
    <property type="term" value="C:fungal-type vacuole membrane"/>
    <property type="evidence" value="ECO:0007669"/>
    <property type="project" value="TreeGrafter"/>
</dbReference>
<feature type="transmembrane region" description="Helical" evidence="6">
    <location>
        <begin position="363"/>
        <end position="387"/>
    </location>
</feature>
<feature type="compositionally biased region" description="Basic and acidic residues" evidence="5">
    <location>
        <begin position="13"/>
        <end position="40"/>
    </location>
</feature>
<feature type="transmembrane region" description="Helical" evidence="6">
    <location>
        <begin position="456"/>
        <end position="474"/>
    </location>
</feature>
<organism evidence="9 10">
    <name type="scientific">Apiosordaria backusii</name>
    <dbReference type="NCBI Taxonomy" id="314023"/>
    <lineage>
        <taxon>Eukaryota</taxon>
        <taxon>Fungi</taxon>
        <taxon>Dikarya</taxon>
        <taxon>Ascomycota</taxon>
        <taxon>Pezizomycotina</taxon>
        <taxon>Sordariomycetes</taxon>
        <taxon>Sordariomycetidae</taxon>
        <taxon>Sordariales</taxon>
        <taxon>Lasiosphaeriaceae</taxon>
        <taxon>Apiosordaria</taxon>
    </lineage>
</organism>
<reference evidence="9" key="1">
    <citation type="submission" date="2023-06" db="EMBL/GenBank/DDBJ databases">
        <title>Genome-scale phylogeny and comparative genomics of the fungal order Sordariales.</title>
        <authorList>
            <consortium name="Lawrence Berkeley National Laboratory"/>
            <person name="Hensen N."/>
            <person name="Bonometti L."/>
            <person name="Westerberg I."/>
            <person name="Brannstrom I.O."/>
            <person name="Guillou S."/>
            <person name="Cros-Aarteil S."/>
            <person name="Calhoun S."/>
            <person name="Haridas S."/>
            <person name="Kuo A."/>
            <person name="Mondo S."/>
            <person name="Pangilinan J."/>
            <person name="Riley R."/>
            <person name="Labutti K."/>
            <person name="Andreopoulos B."/>
            <person name="Lipzen A."/>
            <person name="Chen C."/>
            <person name="Yanf M."/>
            <person name="Daum C."/>
            <person name="Ng V."/>
            <person name="Clum A."/>
            <person name="Steindorff A."/>
            <person name="Ohm R."/>
            <person name="Martin F."/>
            <person name="Silar P."/>
            <person name="Natvig D."/>
            <person name="Lalanne C."/>
            <person name="Gautier V."/>
            <person name="Ament-Velasquez S.L."/>
            <person name="Kruys A."/>
            <person name="Hutchinson M.I."/>
            <person name="Powell A.J."/>
            <person name="Barry K."/>
            <person name="Miller A.N."/>
            <person name="Grigoriev I.V."/>
            <person name="Debuchy R."/>
            <person name="Gladieux P."/>
            <person name="Thoren M.H."/>
            <person name="Johannesson H."/>
        </authorList>
    </citation>
    <scope>NUCLEOTIDE SEQUENCE</scope>
    <source>
        <strain evidence="9">CBS 540.89</strain>
    </source>
</reference>
<feature type="transmembrane region" description="Helical" evidence="6">
    <location>
        <begin position="429"/>
        <end position="450"/>
    </location>
</feature>
<evidence type="ECO:0000256" key="4">
    <source>
        <dbReference type="ARBA" id="ARBA00023136"/>
    </source>
</evidence>
<feature type="transmembrane region" description="Helical" evidence="6">
    <location>
        <begin position="152"/>
        <end position="172"/>
    </location>
</feature>
<name>A0AA40BJS8_9PEZI</name>
<dbReference type="Pfam" id="PF13127">
    <property type="entry name" value="DUF3955"/>
    <property type="match status" value="1"/>
</dbReference>
<keyword evidence="10" id="KW-1185">Reference proteome</keyword>
<feature type="domain" description="DUF3955" evidence="8">
    <location>
        <begin position="116"/>
        <end position="171"/>
    </location>
</feature>
<dbReference type="AlphaFoldDB" id="A0AA40BJS8"/>
<evidence type="ECO:0000313" key="9">
    <source>
        <dbReference type="EMBL" id="KAK0735476.1"/>
    </source>
</evidence>
<feature type="transmembrane region" description="Helical" evidence="6">
    <location>
        <begin position="259"/>
        <end position="281"/>
    </location>
</feature>
<dbReference type="SUPFAM" id="SSF103481">
    <property type="entry name" value="Multidrug resistance efflux transporter EmrE"/>
    <property type="match status" value="2"/>
</dbReference>
<keyword evidence="3 6" id="KW-1133">Transmembrane helix</keyword>
<dbReference type="Proteomes" id="UP001172159">
    <property type="component" value="Unassembled WGS sequence"/>
</dbReference>
<gene>
    <name evidence="9" type="ORF">B0T21DRAFT_187412</name>
</gene>
<keyword evidence="4 6" id="KW-0472">Membrane</keyword>
<sequence>MAPIEPLMPAELAPDHQHQHHRPSADFRRHEQESFHRRDSTDDDDDEDDDESYPRPSTSSDDRRRSQHQGARAMLGGMSVDHSPASAGRLSNLSASQTQPGGLKSRLGLGGVARRTLGIILLLVVVFFWTVSNFLASYIFSDGTYSKPFFLVYVNTSMFAISLIPITVRYIIQNGWNTTVSQAKELWRGGVWRSSSAPLLKNDEEDEERLLVEDEGSLEANDFPPKEEKLSLKETAWLSLEFCMLWFFANYFASACLEYTSVGSVTILTSTSSIWTLIFGALKRVEGFTVRKLIGVLASLIGVILISSVDLSGANDDSRGSFPHKSTWEIAVGDSMALFSAVVYGIYVTVMKLRVGNEERVNMALFFGLVGLFNVVFLWPGFFILHFSGLEPFEWPPTGTVWAIIALNSIASFFSDIIWAYAMLLTTPLIVTVGLSLNIPVSLIGEMIQYSQYSSWLYWVGAGIVVLSFVFVTHESHEGEDENKEQQRAAV</sequence>
<dbReference type="InterPro" id="IPR025016">
    <property type="entry name" value="DUF3955"/>
</dbReference>
<dbReference type="EMBL" id="JAUKTV010000007">
    <property type="protein sequence ID" value="KAK0735476.1"/>
    <property type="molecule type" value="Genomic_DNA"/>
</dbReference>
<feature type="transmembrane region" description="Helical" evidence="6">
    <location>
        <begin position="235"/>
        <end position="253"/>
    </location>
</feature>
<protein>
    <recommendedName>
        <fullName evidence="11">EamA domain-containing protein</fullName>
    </recommendedName>
</protein>
<feature type="transmembrane region" description="Helical" evidence="6">
    <location>
        <begin position="293"/>
        <end position="311"/>
    </location>
</feature>
<feature type="transmembrane region" description="Helical" evidence="6">
    <location>
        <begin position="116"/>
        <end position="140"/>
    </location>
</feature>
<accession>A0AA40BJS8</accession>
<evidence type="ECO:0000256" key="3">
    <source>
        <dbReference type="ARBA" id="ARBA00022989"/>
    </source>
</evidence>
<evidence type="ECO:0000259" key="8">
    <source>
        <dbReference type="Pfam" id="PF13127"/>
    </source>
</evidence>
<dbReference type="Pfam" id="PF00892">
    <property type="entry name" value="EamA"/>
    <property type="match status" value="1"/>
</dbReference>
<feature type="region of interest" description="Disordered" evidence="5">
    <location>
        <begin position="1"/>
        <end position="71"/>
    </location>
</feature>
<dbReference type="InterPro" id="IPR037185">
    <property type="entry name" value="EmrE-like"/>
</dbReference>
<evidence type="ECO:0000256" key="6">
    <source>
        <dbReference type="SAM" id="Phobius"/>
    </source>
</evidence>
<keyword evidence="2 6" id="KW-0812">Transmembrane</keyword>
<dbReference type="PANTHER" id="PTHR23051:SF0">
    <property type="entry name" value="SOLUTE CARRIER FAMILY 35 MEMBER F5"/>
    <property type="match status" value="1"/>
</dbReference>
<comment type="subcellular location">
    <subcellularLocation>
        <location evidence="1">Membrane</location>
        <topology evidence="1">Multi-pass membrane protein</topology>
    </subcellularLocation>
</comment>
<evidence type="ECO:0000256" key="5">
    <source>
        <dbReference type="SAM" id="MobiDB-lite"/>
    </source>
</evidence>
<feature type="compositionally biased region" description="Acidic residues" evidence="5">
    <location>
        <begin position="41"/>
        <end position="51"/>
    </location>
</feature>
<evidence type="ECO:0008006" key="11">
    <source>
        <dbReference type="Google" id="ProtNLM"/>
    </source>
</evidence>
<evidence type="ECO:0000259" key="7">
    <source>
        <dbReference type="Pfam" id="PF00892"/>
    </source>
</evidence>
<evidence type="ECO:0000256" key="1">
    <source>
        <dbReference type="ARBA" id="ARBA00004141"/>
    </source>
</evidence>
<dbReference type="InterPro" id="IPR000620">
    <property type="entry name" value="EamA_dom"/>
</dbReference>
<proteinExistence type="predicted"/>
<feature type="transmembrane region" description="Helical" evidence="6">
    <location>
        <begin position="399"/>
        <end position="422"/>
    </location>
</feature>
<feature type="transmembrane region" description="Helical" evidence="6">
    <location>
        <begin position="331"/>
        <end position="351"/>
    </location>
</feature>
<dbReference type="PANTHER" id="PTHR23051">
    <property type="entry name" value="SOLUTE CARRIER FAMILY 35, MEMBER F5"/>
    <property type="match status" value="1"/>
</dbReference>
<comment type="caution">
    <text evidence="9">The sequence shown here is derived from an EMBL/GenBank/DDBJ whole genome shotgun (WGS) entry which is preliminary data.</text>
</comment>
<feature type="domain" description="EamA" evidence="7">
    <location>
        <begin position="234"/>
        <end position="307"/>
    </location>
</feature>
<evidence type="ECO:0000256" key="2">
    <source>
        <dbReference type="ARBA" id="ARBA00022692"/>
    </source>
</evidence>